<gene>
    <name evidence="1" type="ORF">CLUMA_CG007457</name>
</gene>
<organism evidence="1 2">
    <name type="scientific">Clunio marinus</name>
    <dbReference type="NCBI Taxonomy" id="568069"/>
    <lineage>
        <taxon>Eukaryota</taxon>
        <taxon>Metazoa</taxon>
        <taxon>Ecdysozoa</taxon>
        <taxon>Arthropoda</taxon>
        <taxon>Hexapoda</taxon>
        <taxon>Insecta</taxon>
        <taxon>Pterygota</taxon>
        <taxon>Neoptera</taxon>
        <taxon>Endopterygota</taxon>
        <taxon>Diptera</taxon>
        <taxon>Nematocera</taxon>
        <taxon>Chironomoidea</taxon>
        <taxon>Chironomidae</taxon>
        <taxon>Clunio</taxon>
    </lineage>
</organism>
<dbReference type="EMBL" id="CVRI01000038">
    <property type="protein sequence ID" value="CRK93930.1"/>
    <property type="molecule type" value="Genomic_DNA"/>
</dbReference>
<sequence>MKKNIPTRPNIYSFLQKLMSLVNETHMKFLYEEVNGVRNIDHSCTSQKLETALKRLNDGEYNVKDFLIHMRCQIN</sequence>
<dbReference type="Proteomes" id="UP000183832">
    <property type="component" value="Unassembled WGS sequence"/>
</dbReference>
<reference evidence="1 2" key="1">
    <citation type="submission" date="2015-04" db="EMBL/GenBank/DDBJ databases">
        <authorList>
            <person name="Syromyatnikov M.Y."/>
            <person name="Popov V.N."/>
        </authorList>
    </citation>
    <scope>NUCLEOTIDE SEQUENCE [LARGE SCALE GENOMIC DNA]</scope>
</reference>
<proteinExistence type="predicted"/>
<keyword evidence="2" id="KW-1185">Reference proteome</keyword>
<evidence type="ECO:0000313" key="1">
    <source>
        <dbReference type="EMBL" id="CRK93930.1"/>
    </source>
</evidence>
<dbReference type="AlphaFoldDB" id="A0A1J1I2D8"/>
<protein>
    <submittedName>
        <fullName evidence="1">CLUMA_CG007457, isoform A</fullName>
    </submittedName>
</protein>
<evidence type="ECO:0000313" key="2">
    <source>
        <dbReference type="Proteomes" id="UP000183832"/>
    </source>
</evidence>
<accession>A0A1J1I2D8</accession>
<name>A0A1J1I2D8_9DIPT</name>